<dbReference type="EMBL" id="JAACXV010014165">
    <property type="protein sequence ID" value="KAF7269860.1"/>
    <property type="molecule type" value="Genomic_DNA"/>
</dbReference>
<gene>
    <name evidence="2" type="ORF">GWI33_017126</name>
</gene>
<organism evidence="2 3">
    <name type="scientific">Rhynchophorus ferrugineus</name>
    <name type="common">Red palm weevil</name>
    <name type="synonym">Curculio ferrugineus</name>
    <dbReference type="NCBI Taxonomy" id="354439"/>
    <lineage>
        <taxon>Eukaryota</taxon>
        <taxon>Metazoa</taxon>
        <taxon>Ecdysozoa</taxon>
        <taxon>Arthropoda</taxon>
        <taxon>Hexapoda</taxon>
        <taxon>Insecta</taxon>
        <taxon>Pterygota</taxon>
        <taxon>Neoptera</taxon>
        <taxon>Endopterygota</taxon>
        <taxon>Coleoptera</taxon>
        <taxon>Polyphaga</taxon>
        <taxon>Cucujiformia</taxon>
        <taxon>Curculionidae</taxon>
        <taxon>Dryophthorinae</taxon>
        <taxon>Rhynchophorus</taxon>
    </lineage>
</organism>
<name>A0A834I2J4_RHYFE</name>
<reference evidence="2" key="1">
    <citation type="submission" date="2020-08" db="EMBL/GenBank/DDBJ databases">
        <title>Genome sequencing and assembly of the red palm weevil Rhynchophorus ferrugineus.</title>
        <authorList>
            <person name="Dias G.B."/>
            <person name="Bergman C.M."/>
            <person name="Manee M."/>
        </authorList>
    </citation>
    <scope>NUCLEOTIDE SEQUENCE</scope>
    <source>
        <strain evidence="2">AA-2017</strain>
        <tissue evidence="2">Whole larva</tissue>
    </source>
</reference>
<evidence type="ECO:0000313" key="3">
    <source>
        <dbReference type="Proteomes" id="UP000625711"/>
    </source>
</evidence>
<keyword evidence="3" id="KW-1185">Reference proteome</keyword>
<accession>A0A834I2J4</accession>
<proteinExistence type="predicted"/>
<dbReference type="AlphaFoldDB" id="A0A834I2J4"/>
<dbReference type="Proteomes" id="UP000625711">
    <property type="component" value="Unassembled WGS sequence"/>
</dbReference>
<evidence type="ECO:0000256" key="1">
    <source>
        <dbReference type="SAM" id="MobiDB-lite"/>
    </source>
</evidence>
<sequence length="151" mass="17128">MFGVRTKRISIFGERTGKRFYFVPQAERDQLAAIQDSGDYPETTVLRRNTIFMRTHRHYFRSNGYAEDKESTHDAGCDRTAAPQGKGNGDGRHKSETRTAGRSGRCVELKAASLRSGSGFVYRRLIGPDRRQCHVSCSAFVRVADPKRHFQ</sequence>
<feature type="compositionally biased region" description="Basic and acidic residues" evidence="1">
    <location>
        <begin position="66"/>
        <end position="77"/>
    </location>
</feature>
<protein>
    <submittedName>
        <fullName evidence="2">Uncharacterized protein</fullName>
    </submittedName>
</protein>
<feature type="region of interest" description="Disordered" evidence="1">
    <location>
        <begin position="64"/>
        <end position="103"/>
    </location>
</feature>
<feature type="compositionally biased region" description="Basic and acidic residues" evidence="1">
    <location>
        <begin position="89"/>
        <end position="99"/>
    </location>
</feature>
<evidence type="ECO:0000313" key="2">
    <source>
        <dbReference type="EMBL" id="KAF7269860.1"/>
    </source>
</evidence>
<comment type="caution">
    <text evidence="2">The sequence shown here is derived from an EMBL/GenBank/DDBJ whole genome shotgun (WGS) entry which is preliminary data.</text>
</comment>